<evidence type="ECO:0000256" key="1">
    <source>
        <dbReference type="SAM" id="Phobius"/>
    </source>
</evidence>
<feature type="transmembrane region" description="Helical" evidence="1">
    <location>
        <begin position="178"/>
        <end position="202"/>
    </location>
</feature>
<evidence type="ECO:0000313" key="3">
    <source>
        <dbReference type="Proteomes" id="UP000198607"/>
    </source>
</evidence>
<keyword evidence="3" id="KW-1185">Reference proteome</keyword>
<sequence>METLVGVLLVVTFIAMIAYCMKGGNLLVGFIVTAIVWCALGAVPMEKVVTDVFQTSVDTYGKTIAIIVFGAWFGRVLVDTGIAGYIIKKTVELAGDKPLVTTLLLSIVCALIFTSAFGVGSVMAIGMIVLPILFSLGIDKKTALGAYLLAVAAGMYLNIAYVNQFFVVFKSVKYDDNYIQFAIVATGVHIAAMIAFILFYYFRDHRNGRARAWSPASAATVASIKPLSWYCIVVPFLPIAMVSFFKWQPVPSFLLGIVVGLWFTHNLSSYSLGVEKLQKTLYDGVADSGLLIGMLYSVNIFQAAAKQVAPYLQHLLGGVIPTSPTALLIGFCVLAPLALFRGPLMIWGSGIALVTILQAMGTFDEMFLFALFLIPPVAMVASACPTQSWTMWGLSYAKLEPKLYIKTNLPFAWAALAVTEVIACVMLGKITL</sequence>
<keyword evidence="1" id="KW-0812">Transmembrane</keyword>
<evidence type="ECO:0008006" key="4">
    <source>
        <dbReference type="Google" id="ProtNLM"/>
    </source>
</evidence>
<dbReference type="AlphaFoldDB" id="A0A1G8AI81"/>
<name>A0A1G8AI81_9RHOO</name>
<dbReference type="RefSeq" id="WP_091935880.1">
    <property type="nucleotide sequence ID" value="NZ_FNCY01000004.1"/>
</dbReference>
<dbReference type="STRING" id="83767.SAMN05660652_01394"/>
<dbReference type="OrthoDB" id="8687573at2"/>
<accession>A0A1G8AI81</accession>
<feature type="transmembrane region" description="Helical" evidence="1">
    <location>
        <begin position="26"/>
        <end position="43"/>
    </location>
</feature>
<feature type="transmembrane region" description="Helical" evidence="1">
    <location>
        <begin position="366"/>
        <end position="389"/>
    </location>
</feature>
<feature type="transmembrane region" description="Helical" evidence="1">
    <location>
        <begin position="285"/>
        <end position="305"/>
    </location>
</feature>
<dbReference type="EMBL" id="FNCY01000004">
    <property type="protein sequence ID" value="SDH20631.1"/>
    <property type="molecule type" value="Genomic_DNA"/>
</dbReference>
<keyword evidence="1" id="KW-1133">Transmembrane helix</keyword>
<gene>
    <name evidence="2" type="ORF">SAMN05660652_01394</name>
</gene>
<feature type="transmembrane region" description="Helical" evidence="1">
    <location>
        <begin position="144"/>
        <end position="166"/>
    </location>
</feature>
<reference evidence="2 3" key="1">
    <citation type="submission" date="2016-10" db="EMBL/GenBank/DDBJ databases">
        <authorList>
            <person name="de Groot N.N."/>
        </authorList>
    </citation>
    <scope>NUCLEOTIDE SEQUENCE [LARGE SCALE GENOMIC DNA]</scope>
    <source>
        <strain evidence="2 3">DSM 5885</strain>
    </source>
</reference>
<feature type="transmembrane region" description="Helical" evidence="1">
    <location>
        <begin position="253"/>
        <end position="273"/>
    </location>
</feature>
<proteinExistence type="predicted"/>
<feature type="transmembrane region" description="Helical" evidence="1">
    <location>
        <begin position="99"/>
        <end position="132"/>
    </location>
</feature>
<feature type="transmembrane region" description="Helical" evidence="1">
    <location>
        <begin position="64"/>
        <end position="87"/>
    </location>
</feature>
<protein>
    <recommendedName>
        <fullName evidence="4">Citrate transporter</fullName>
    </recommendedName>
</protein>
<evidence type="ECO:0000313" key="2">
    <source>
        <dbReference type="EMBL" id="SDH20631.1"/>
    </source>
</evidence>
<keyword evidence="1" id="KW-0472">Membrane</keyword>
<organism evidence="2 3">
    <name type="scientific">Propionivibrio dicarboxylicus</name>
    <dbReference type="NCBI Taxonomy" id="83767"/>
    <lineage>
        <taxon>Bacteria</taxon>
        <taxon>Pseudomonadati</taxon>
        <taxon>Pseudomonadota</taxon>
        <taxon>Betaproteobacteria</taxon>
        <taxon>Rhodocyclales</taxon>
        <taxon>Rhodocyclaceae</taxon>
        <taxon>Propionivibrio</taxon>
    </lineage>
</organism>
<feature type="transmembrane region" description="Helical" evidence="1">
    <location>
        <begin position="227"/>
        <end position="247"/>
    </location>
</feature>
<feature type="transmembrane region" description="Helical" evidence="1">
    <location>
        <begin position="325"/>
        <end position="354"/>
    </location>
</feature>
<dbReference type="Proteomes" id="UP000198607">
    <property type="component" value="Unassembled WGS sequence"/>
</dbReference>
<feature type="transmembrane region" description="Helical" evidence="1">
    <location>
        <begin position="409"/>
        <end position="428"/>
    </location>
</feature>